<accession>A0A3M6UVA5</accession>
<name>A0A3M6UVA5_POCDA</name>
<protein>
    <submittedName>
        <fullName evidence="1">Uncharacterized protein</fullName>
    </submittedName>
</protein>
<dbReference type="EMBL" id="RCHS01000628">
    <property type="protein sequence ID" value="RMX57602.1"/>
    <property type="molecule type" value="Genomic_DNA"/>
</dbReference>
<gene>
    <name evidence="1" type="ORF">pdam_00015740</name>
</gene>
<evidence type="ECO:0000313" key="1">
    <source>
        <dbReference type="EMBL" id="RMX57602.1"/>
    </source>
</evidence>
<dbReference type="AlphaFoldDB" id="A0A3M6UVA5"/>
<comment type="caution">
    <text evidence="1">The sequence shown here is derived from an EMBL/GenBank/DDBJ whole genome shotgun (WGS) entry which is preliminary data.</text>
</comment>
<proteinExistence type="predicted"/>
<organism evidence="1 2">
    <name type="scientific">Pocillopora damicornis</name>
    <name type="common">Cauliflower coral</name>
    <name type="synonym">Millepora damicornis</name>
    <dbReference type="NCBI Taxonomy" id="46731"/>
    <lineage>
        <taxon>Eukaryota</taxon>
        <taxon>Metazoa</taxon>
        <taxon>Cnidaria</taxon>
        <taxon>Anthozoa</taxon>
        <taxon>Hexacorallia</taxon>
        <taxon>Scleractinia</taxon>
        <taxon>Astrocoeniina</taxon>
        <taxon>Pocilloporidae</taxon>
        <taxon>Pocillopora</taxon>
    </lineage>
</organism>
<dbReference type="Proteomes" id="UP000275408">
    <property type="component" value="Unassembled WGS sequence"/>
</dbReference>
<sequence>MVLRAVPASLYAFFKLHFSPGGSTVPPPSVDGFWQGCCGQPSQQLHGSQVMALQDSALLVAAAPRPLSAHLVILRSFQNFLASCQHCSRGGSDMDVAETTQISGSKVLLLTSLSKPTVTRVLSELRSTCSNKILNAEIKLGGLEISVKSFKEISSLLLDSVGNPDALRASALDKKQGCFIFTGACIVDDISDIFSLKAHRPDEHAGLVAELVGLFSELYAIFTVPVETPSKMSHLLFIPSAYQNR</sequence>
<reference evidence="1 2" key="1">
    <citation type="journal article" date="2018" name="Sci. Rep.">
        <title>Comparative analysis of the Pocillopora damicornis genome highlights role of immune system in coral evolution.</title>
        <authorList>
            <person name="Cunning R."/>
            <person name="Bay R.A."/>
            <person name="Gillette P."/>
            <person name="Baker A.C."/>
            <person name="Traylor-Knowles N."/>
        </authorList>
    </citation>
    <scope>NUCLEOTIDE SEQUENCE [LARGE SCALE GENOMIC DNA]</scope>
    <source>
        <strain evidence="1">RSMAS</strain>
        <tissue evidence="1">Whole animal</tissue>
    </source>
</reference>
<keyword evidence="2" id="KW-1185">Reference proteome</keyword>
<evidence type="ECO:0000313" key="2">
    <source>
        <dbReference type="Proteomes" id="UP000275408"/>
    </source>
</evidence>